<name>A0A9D7XS36_9BACT</name>
<evidence type="ECO:0000256" key="4">
    <source>
        <dbReference type="PROSITE-ProRule" id="PRU00433"/>
    </source>
</evidence>
<dbReference type="SUPFAM" id="SSF46626">
    <property type="entry name" value="Cytochrome c"/>
    <property type="match status" value="2"/>
</dbReference>
<reference evidence="6 7" key="1">
    <citation type="submission" date="2020-10" db="EMBL/GenBank/DDBJ databases">
        <title>Connecting structure to function with the recovery of over 1000 high-quality activated sludge metagenome-assembled genomes encoding full-length rRNA genes using long-read sequencing.</title>
        <authorList>
            <person name="Singleton C.M."/>
            <person name="Petriglieri F."/>
            <person name="Kristensen J.M."/>
            <person name="Kirkegaard R.H."/>
            <person name="Michaelsen T.Y."/>
            <person name="Andersen M.H."/>
            <person name="Karst S.M."/>
            <person name="Dueholm M.S."/>
            <person name="Nielsen P.H."/>
            <person name="Albertsen M."/>
        </authorList>
    </citation>
    <scope>NUCLEOTIDE SEQUENCE [LARGE SCALE GENOMIC DNA]</scope>
    <source>
        <strain evidence="6">Ribe_18-Q3-R11-54_MAXAC.273</strain>
    </source>
</reference>
<evidence type="ECO:0000256" key="1">
    <source>
        <dbReference type="ARBA" id="ARBA00022617"/>
    </source>
</evidence>
<evidence type="ECO:0000313" key="7">
    <source>
        <dbReference type="Proteomes" id="UP000808337"/>
    </source>
</evidence>
<dbReference type="Proteomes" id="UP000808337">
    <property type="component" value="Unassembled WGS sequence"/>
</dbReference>
<evidence type="ECO:0000256" key="2">
    <source>
        <dbReference type="ARBA" id="ARBA00022723"/>
    </source>
</evidence>
<dbReference type="GO" id="GO:0009055">
    <property type="term" value="F:electron transfer activity"/>
    <property type="evidence" value="ECO:0007669"/>
    <property type="project" value="InterPro"/>
</dbReference>
<organism evidence="6 7">
    <name type="scientific">Candidatus Opimibacter skivensis</name>
    <dbReference type="NCBI Taxonomy" id="2982028"/>
    <lineage>
        <taxon>Bacteria</taxon>
        <taxon>Pseudomonadati</taxon>
        <taxon>Bacteroidota</taxon>
        <taxon>Saprospiria</taxon>
        <taxon>Saprospirales</taxon>
        <taxon>Saprospiraceae</taxon>
        <taxon>Candidatus Opimibacter</taxon>
    </lineage>
</organism>
<dbReference type="GO" id="GO:0046872">
    <property type="term" value="F:metal ion binding"/>
    <property type="evidence" value="ECO:0007669"/>
    <property type="project" value="UniProtKB-KW"/>
</dbReference>
<evidence type="ECO:0000256" key="3">
    <source>
        <dbReference type="ARBA" id="ARBA00023004"/>
    </source>
</evidence>
<evidence type="ECO:0000259" key="5">
    <source>
        <dbReference type="PROSITE" id="PS51007"/>
    </source>
</evidence>
<dbReference type="PANTHER" id="PTHR35008:SF8">
    <property type="entry name" value="ALCOHOL DEHYDROGENASE CYTOCHROME C SUBUNIT"/>
    <property type="match status" value="1"/>
</dbReference>
<accession>A0A9D7XS36</accession>
<dbReference type="GO" id="GO:0020037">
    <property type="term" value="F:heme binding"/>
    <property type="evidence" value="ECO:0007669"/>
    <property type="project" value="InterPro"/>
</dbReference>
<dbReference type="InterPro" id="IPR036909">
    <property type="entry name" value="Cyt_c-like_dom_sf"/>
</dbReference>
<keyword evidence="3 4" id="KW-0408">Iron</keyword>
<comment type="caution">
    <text evidence="6">The sequence shown here is derived from an EMBL/GenBank/DDBJ whole genome shotgun (WGS) entry which is preliminary data.</text>
</comment>
<dbReference type="PANTHER" id="PTHR35008">
    <property type="entry name" value="BLL4482 PROTEIN-RELATED"/>
    <property type="match status" value="1"/>
</dbReference>
<dbReference type="EMBL" id="JADKGY010000001">
    <property type="protein sequence ID" value="MBK9982063.1"/>
    <property type="molecule type" value="Genomic_DNA"/>
</dbReference>
<feature type="domain" description="Cytochrome c" evidence="5">
    <location>
        <begin position="48"/>
        <end position="159"/>
    </location>
</feature>
<evidence type="ECO:0000313" key="6">
    <source>
        <dbReference type="EMBL" id="MBK9982063.1"/>
    </source>
</evidence>
<sequence>MKIVLRILKWTAIVLIVLFAGLAIAANMMYDRKYDAPYPDIKASSDSAIIAHGQHLVLSTAHCAECHFKPDDSTKVKNGEDFQLAGGGFPFLFPGGAFYSRNISSDKETGIGNLKDGEIARALRYGVKHDGTVLIPAMEYQNLSDEDLTAIISYLRTIPAVSHKVPDNDFNLFGKAILAFLIRPESPVKTPPAKMTPDTTAQYGEYLARFVSGCRSCHTERNPNTGAYIGEELAGGPFEQVKGDPPRMLYTANLTPDPTGVLHDWTFEKFRDRFHQGTSIPESVMPWFAFKKLNDTELMALWKYLHTIKPVHHDVGAYVQLIKK</sequence>
<gene>
    <name evidence="6" type="ORF">IPP15_06480</name>
</gene>
<dbReference type="InterPro" id="IPR009056">
    <property type="entry name" value="Cyt_c-like_dom"/>
</dbReference>
<dbReference type="AlphaFoldDB" id="A0A9D7XS36"/>
<protein>
    <submittedName>
        <fullName evidence="6">C-type cytochrome</fullName>
    </submittedName>
</protein>
<proteinExistence type="predicted"/>
<dbReference type="PROSITE" id="PS51007">
    <property type="entry name" value="CYTC"/>
    <property type="match status" value="1"/>
</dbReference>
<keyword evidence="2 4" id="KW-0479">Metal-binding</keyword>
<dbReference type="Gene3D" id="1.10.760.10">
    <property type="entry name" value="Cytochrome c-like domain"/>
    <property type="match status" value="2"/>
</dbReference>
<keyword evidence="1 4" id="KW-0349">Heme</keyword>
<dbReference type="InterPro" id="IPR051459">
    <property type="entry name" value="Cytochrome_c-type_DH"/>
</dbReference>